<feature type="compositionally biased region" description="Gly residues" evidence="1">
    <location>
        <begin position="39"/>
        <end position="51"/>
    </location>
</feature>
<evidence type="ECO:0000313" key="3">
    <source>
        <dbReference type="EMBL" id="WXB18676.1"/>
    </source>
</evidence>
<dbReference type="SMART" id="SM00327">
    <property type="entry name" value="VWA"/>
    <property type="match status" value="1"/>
</dbReference>
<dbReference type="InterPro" id="IPR036465">
    <property type="entry name" value="vWFA_dom_sf"/>
</dbReference>
<dbReference type="Proteomes" id="UP001370348">
    <property type="component" value="Chromosome"/>
</dbReference>
<evidence type="ECO:0000256" key="1">
    <source>
        <dbReference type="SAM" id="MobiDB-lite"/>
    </source>
</evidence>
<dbReference type="InterPro" id="IPR002035">
    <property type="entry name" value="VWF_A"/>
</dbReference>
<name>A0ABZ2M833_9BACT</name>
<reference evidence="3 4" key="1">
    <citation type="submission" date="2021-12" db="EMBL/GenBank/DDBJ databases">
        <title>Discovery of the Pendulisporaceae a myxobacterial family with distinct sporulation behavior and unique specialized metabolism.</title>
        <authorList>
            <person name="Garcia R."/>
            <person name="Popoff A."/>
            <person name="Bader C.D."/>
            <person name="Loehr J."/>
            <person name="Walesch S."/>
            <person name="Walt C."/>
            <person name="Boldt J."/>
            <person name="Bunk B."/>
            <person name="Haeckl F.J.F.P.J."/>
            <person name="Gunesch A.P."/>
            <person name="Birkelbach J."/>
            <person name="Nuebel U."/>
            <person name="Pietschmann T."/>
            <person name="Bach T."/>
            <person name="Mueller R."/>
        </authorList>
    </citation>
    <scope>NUCLEOTIDE SEQUENCE [LARGE SCALE GENOMIC DNA]</scope>
    <source>
        <strain evidence="3 4">MSr11954</strain>
    </source>
</reference>
<dbReference type="RefSeq" id="WP_394828308.1">
    <property type="nucleotide sequence ID" value="NZ_CP089984.1"/>
</dbReference>
<organism evidence="3 4">
    <name type="scientific">Pendulispora albinea</name>
    <dbReference type="NCBI Taxonomy" id="2741071"/>
    <lineage>
        <taxon>Bacteria</taxon>
        <taxon>Pseudomonadati</taxon>
        <taxon>Myxococcota</taxon>
        <taxon>Myxococcia</taxon>
        <taxon>Myxococcales</taxon>
        <taxon>Sorangiineae</taxon>
        <taxon>Pendulisporaceae</taxon>
        <taxon>Pendulispora</taxon>
    </lineage>
</organism>
<accession>A0ABZ2M833</accession>
<dbReference type="Gene3D" id="3.40.50.410">
    <property type="entry name" value="von Willebrand factor, type A domain"/>
    <property type="match status" value="1"/>
</dbReference>
<feature type="domain" description="VWFA" evidence="2">
    <location>
        <begin position="71"/>
        <end position="279"/>
    </location>
</feature>
<dbReference type="SUPFAM" id="SSF53300">
    <property type="entry name" value="vWA-like"/>
    <property type="match status" value="1"/>
</dbReference>
<proteinExistence type="predicted"/>
<dbReference type="EMBL" id="CP089984">
    <property type="protein sequence ID" value="WXB18676.1"/>
    <property type="molecule type" value="Genomic_DNA"/>
</dbReference>
<protein>
    <submittedName>
        <fullName evidence="3">VWA domain-containing protein</fullName>
    </submittedName>
</protein>
<keyword evidence="4" id="KW-1185">Reference proteome</keyword>
<feature type="region of interest" description="Disordered" evidence="1">
    <location>
        <begin position="1"/>
        <end position="58"/>
    </location>
</feature>
<evidence type="ECO:0000259" key="2">
    <source>
        <dbReference type="PROSITE" id="PS50234"/>
    </source>
</evidence>
<gene>
    <name evidence="3" type="ORF">LZC94_15740</name>
</gene>
<sequence>MSIICASCGEDSASPKGDGPGDGEDGGDAGSQTTRDGGNPFGDAGGPVGGGRGDRPVCATKSERTSLAKVHATVLLDHSGSMGNSGSEQNIGRRWYPMVRALNSFFTQGGTAGMNASLRIYPQERASVPESCRRELYQRPDVPITALPSNTFNNFLSQTSDPVGGSAILPALEGGLLYAKDMATKRPGEKAVIVLITDGLLSTDPTNPANCETTYENLHQTAATAFKANPSIPTHVIAVGNEPDRNKFNAIAAQGGTEKAIFLDVAAPENTANALATALDKGRFQPLACRFAPPTAPAGKQLDPNAVDVTLTHDGLATKLPYNATCAGSGWRYDNPRAPTNIELCAATCDSVKTDTAAKVSVDFACVGN</sequence>
<dbReference type="PROSITE" id="PS50234">
    <property type="entry name" value="VWFA"/>
    <property type="match status" value="1"/>
</dbReference>
<evidence type="ECO:0000313" key="4">
    <source>
        <dbReference type="Proteomes" id="UP001370348"/>
    </source>
</evidence>